<feature type="region of interest" description="Disordered" evidence="1">
    <location>
        <begin position="747"/>
        <end position="776"/>
    </location>
</feature>
<feature type="region of interest" description="Disordered" evidence="1">
    <location>
        <begin position="111"/>
        <end position="173"/>
    </location>
</feature>
<feature type="region of interest" description="Disordered" evidence="1">
    <location>
        <begin position="688"/>
        <end position="717"/>
    </location>
</feature>
<comment type="caution">
    <text evidence="2">The sequence shown here is derived from an EMBL/GenBank/DDBJ whole genome shotgun (WGS) entry which is preliminary data.</text>
</comment>
<dbReference type="EMBL" id="WNWR01000851">
    <property type="protein sequence ID" value="KAE9968151.1"/>
    <property type="molecule type" value="Genomic_DNA"/>
</dbReference>
<proteinExistence type="predicted"/>
<gene>
    <name evidence="2" type="ORF">EG327_011175</name>
</gene>
<evidence type="ECO:0000256" key="1">
    <source>
        <dbReference type="SAM" id="MobiDB-lite"/>
    </source>
</evidence>
<evidence type="ECO:0000313" key="3">
    <source>
        <dbReference type="Proteomes" id="UP000490939"/>
    </source>
</evidence>
<feature type="region of interest" description="Disordered" evidence="1">
    <location>
        <begin position="205"/>
        <end position="241"/>
    </location>
</feature>
<keyword evidence="3" id="KW-1185">Reference proteome</keyword>
<feature type="compositionally biased region" description="Polar residues" evidence="1">
    <location>
        <begin position="125"/>
        <end position="138"/>
    </location>
</feature>
<feature type="compositionally biased region" description="Polar residues" evidence="1">
    <location>
        <begin position="214"/>
        <end position="235"/>
    </location>
</feature>
<organism evidence="2 3">
    <name type="scientific">Venturia inaequalis</name>
    <name type="common">Apple scab fungus</name>
    <dbReference type="NCBI Taxonomy" id="5025"/>
    <lineage>
        <taxon>Eukaryota</taxon>
        <taxon>Fungi</taxon>
        <taxon>Dikarya</taxon>
        <taxon>Ascomycota</taxon>
        <taxon>Pezizomycotina</taxon>
        <taxon>Dothideomycetes</taxon>
        <taxon>Pleosporomycetidae</taxon>
        <taxon>Venturiales</taxon>
        <taxon>Venturiaceae</taxon>
        <taxon>Venturia</taxon>
    </lineage>
</organism>
<feature type="compositionally biased region" description="Polar residues" evidence="1">
    <location>
        <begin position="163"/>
        <end position="173"/>
    </location>
</feature>
<reference evidence="2 3" key="1">
    <citation type="submission" date="2019-07" db="EMBL/GenBank/DDBJ databases">
        <title>Venturia inaequalis Genome Resource.</title>
        <authorList>
            <person name="Lichtner F.J."/>
        </authorList>
    </citation>
    <scope>NUCLEOTIDE SEQUENCE [LARGE SCALE GENOMIC DNA]</scope>
    <source>
        <strain evidence="2 3">DMI_063113</strain>
    </source>
</reference>
<evidence type="ECO:0000313" key="2">
    <source>
        <dbReference type="EMBL" id="KAE9968151.1"/>
    </source>
</evidence>
<accession>A0A8H3UEU2</accession>
<feature type="compositionally biased region" description="Basic and acidic residues" evidence="1">
    <location>
        <begin position="749"/>
        <end position="776"/>
    </location>
</feature>
<dbReference type="Proteomes" id="UP000490939">
    <property type="component" value="Unassembled WGS sequence"/>
</dbReference>
<feature type="compositionally biased region" description="Basic and acidic residues" evidence="1">
    <location>
        <begin position="111"/>
        <end position="123"/>
    </location>
</feature>
<name>A0A8H3UEU2_VENIN</name>
<dbReference type="AlphaFoldDB" id="A0A8H3UEU2"/>
<sequence length="776" mass="86340">MSLIATSGILEADRHDFLKSVKIENHSDHRLALQPLSPHISTECLDDTVQHSNVSAVLSESQVKVTSWLQQYNNESGSGNRCIHAEDESTSNIKCTTPRMVPPAIVDPKSAAELEDHSEKRLSSADPTEQTRQTTDSSNEGHHSDSTATSVTPWGTPEGGSIRSAQGTPSNLPTSPSCISDFISNPNYYSTSIVSSILEPKLQPINPKKARLKNSVNRPDSPTTLSRARNQSGKPSSVAMGKRPVGYYGIGDYKGGFPPDVAQLASHPRPSSTSSQNSCMLARTDSKMQVSMVIARTTARSRLNASLPPHPETYELLTSADLQRDAISTQELSRFACKTPQSSGTISQTRSTSVVESLQRNPTVVCDRILECCAESIPVPGHGTRLKKGKRESLPIAFCTVTPPIFGRHGQTTRITTMSKTRMSKTIDLTDHYVPLSDACPLLVGSLATRQKLCVQGIDPEDLKVHVILKQHDIAIQRVSKSDQILLWHLAVYDESRSLVKANSDEPFSSAILWKGAGKTYSDVNLTLKIFLKWLKEKEQAHIKLYQRELKRLATRSAPNLARWLGQRDTYDDQAIASSGSLPLPHEPAAVWLNLYRLLRCRGISENQLDREQVMTLMSKPRHERREYLNTLAPQCKARTIDNADLDRRPKRHDRIACAQARPTMPTRSPSYSVEAQDRILDLPDVKKYPRRGRSGRRSYSVMCSERRTRPASGGTNWDTSLGQLPLHNIKDTLLKPLLSDIELPRNFVRPDRRPEREDELPPSRCIDEDGVLKDE</sequence>
<protein>
    <submittedName>
        <fullName evidence="2">Uncharacterized protein</fullName>
    </submittedName>
</protein>